<sequence length="243" mass="27731">MRFSDELEFGHTDRRDVYEYIEHHGIVDYDEAHEALNMDPTAFGHHVTILKRDGVVEQINGSLRVSLDGGAEEEFSEGGVDYVIRQARETDLTGLVGAIRSVSEERTYIVAENIANVVDHENVLQWHDNIESRIFFVATVNDDVVGWVHLHAPEIEKLSHTAELTVGVLDEYRGHGIGSHLLERGLEWAKEHGYEKVYNSVPSTNEAAIEFLDSRGWETEAVREKHYKLDDEYIDEVMMAVWP</sequence>
<dbReference type="Gene3D" id="1.10.10.10">
    <property type="entry name" value="Winged helix-like DNA-binding domain superfamily/Winged helix DNA-binding domain"/>
    <property type="match status" value="1"/>
</dbReference>
<gene>
    <name evidence="2" type="ORF">ACFQPE_02860</name>
</gene>
<dbReference type="PANTHER" id="PTHR43072:SF52">
    <property type="entry name" value="GCN5-RELATED N-ACETYLTRANSFERASE"/>
    <property type="match status" value="1"/>
</dbReference>
<evidence type="ECO:0000313" key="3">
    <source>
        <dbReference type="Proteomes" id="UP001596547"/>
    </source>
</evidence>
<dbReference type="CDD" id="cd04301">
    <property type="entry name" value="NAT_SF"/>
    <property type="match status" value="1"/>
</dbReference>
<feature type="domain" description="N-acetyltransferase" evidence="1">
    <location>
        <begin position="82"/>
        <end position="240"/>
    </location>
</feature>
<dbReference type="AlphaFoldDB" id="A0ABD6A5R7"/>
<dbReference type="InterPro" id="IPR016181">
    <property type="entry name" value="Acyl_CoA_acyltransferase"/>
</dbReference>
<dbReference type="Pfam" id="PF00583">
    <property type="entry name" value="Acetyltransf_1"/>
    <property type="match status" value="1"/>
</dbReference>
<keyword evidence="2" id="KW-0012">Acyltransferase</keyword>
<keyword evidence="2" id="KW-0808">Transferase</keyword>
<dbReference type="EMBL" id="JBHTBF010000001">
    <property type="protein sequence ID" value="MFC7315735.1"/>
    <property type="molecule type" value="Genomic_DNA"/>
</dbReference>
<evidence type="ECO:0000313" key="2">
    <source>
        <dbReference type="EMBL" id="MFC7315735.1"/>
    </source>
</evidence>
<organism evidence="2 3">
    <name type="scientific">Halomarina halobia</name>
    <dbReference type="NCBI Taxonomy" id="3033386"/>
    <lineage>
        <taxon>Archaea</taxon>
        <taxon>Methanobacteriati</taxon>
        <taxon>Methanobacteriota</taxon>
        <taxon>Stenosarchaea group</taxon>
        <taxon>Halobacteria</taxon>
        <taxon>Halobacteriales</taxon>
        <taxon>Natronomonadaceae</taxon>
        <taxon>Halomarina</taxon>
    </lineage>
</organism>
<dbReference type="Proteomes" id="UP001596547">
    <property type="component" value="Unassembled WGS sequence"/>
</dbReference>
<keyword evidence="3" id="KW-1185">Reference proteome</keyword>
<dbReference type="PANTHER" id="PTHR43072">
    <property type="entry name" value="N-ACETYLTRANSFERASE"/>
    <property type="match status" value="1"/>
</dbReference>
<dbReference type="PROSITE" id="PS51186">
    <property type="entry name" value="GNAT"/>
    <property type="match status" value="1"/>
</dbReference>
<dbReference type="GeneID" id="79314710"/>
<protein>
    <submittedName>
        <fullName evidence="2">GNAT family N-acetyltransferase</fullName>
        <ecNumber evidence="2">2.3.-.-</ecNumber>
    </submittedName>
</protein>
<dbReference type="SUPFAM" id="SSF55729">
    <property type="entry name" value="Acyl-CoA N-acyltransferases (Nat)"/>
    <property type="match status" value="1"/>
</dbReference>
<dbReference type="RefSeq" id="WP_276305138.1">
    <property type="nucleotide sequence ID" value="NZ_CP119992.1"/>
</dbReference>
<dbReference type="InterPro" id="IPR036388">
    <property type="entry name" value="WH-like_DNA-bd_sf"/>
</dbReference>
<accession>A0ABD6A5R7</accession>
<comment type="caution">
    <text evidence="2">The sequence shown here is derived from an EMBL/GenBank/DDBJ whole genome shotgun (WGS) entry which is preliminary data.</text>
</comment>
<dbReference type="InterPro" id="IPR000182">
    <property type="entry name" value="GNAT_dom"/>
</dbReference>
<dbReference type="Gene3D" id="3.40.630.30">
    <property type="match status" value="1"/>
</dbReference>
<proteinExistence type="predicted"/>
<reference evidence="2 3" key="1">
    <citation type="journal article" date="2019" name="Int. J. Syst. Evol. Microbiol.">
        <title>The Global Catalogue of Microorganisms (GCM) 10K type strain sequencing project: providing services to taxonomists for standard genome sequencing and annotation.</title>
        <authorList>
            <consortium name="The Broad Institute Genomics Platform"/>
            <consortium name="The Broad Institute Genome Sequencing Center for Infectious Disease"/>
            <person name="Wu L."/>
            <person name="Ma J."/>
        </authorList>
    </citation>
    <scope>NUCLEOTIDE SEQUENCE [LARGE SCALE GENOMIC DNA]</scope>
    <source>
        <strain evidence="2 3">PSR21</strain>
    </source>
</reference>
<dbReference type="EC" id="2.3.-.-" evidence="2"/>
<evidence type="ECO:0000259" key="1">
    <source>
        <dbReference type="PROSITE" id="PS51186"/>
    </source>
</evidence>
<dbReference type="GO" id="GO:0016746">
    <property type="term" value="F:acyltransferase activity"/>
    <property type="evidence" value="ECO:0007669"/>
    <property type="project" value="UniProtKB-KW"/>
</dbReference>
<name>A0ABD6A5R7_9EURY</name>